<dbReference type="Proteomes" id="UP000462449">
    <property type="component" value="Unassembled WGS sequence"/>
</dbReference>
<reference evidence="6 7" key="1">
    <citation type="submission" date="2019-11" db="EMBL/GenBank/DDBJ databases">
        <title>Draft genome sequence of Labilibaculum sp. strain SYP isolated from Black Sea.</title>
        <authorList>
            <person name="Yadav S."/>
            <person name="Villanueva L."/>
        </authorList>
    </citation>
    <scope>NUCLEOTIDE SEQUENCE [LARGE SCALE GENOMIC DNA]</scope>
    <source>
        <strain evidence="6 7">44</strain>
    </source>
</reference>
<dbReference type="InterPro" id="IPR052028">
    <property type="entry name" value="HipA_Ser/Thr_kinase"/>
</dbReference>
<organism evidence="5 8">
    <name type="scientific">Labilibaculum euxinus</name>
    <dbReference type="NCBI Taxonomy" id="2686357"/>
    <lineage>
        <taxon>Bacteria</taxon>
        <taxon>Pseudomonadati</taxon>
        <taxon>Bacteroidota</taxon>
        <taxon>Bacteroidia</taxon>
        <taxon>Marinilabiliales</taxon>
        <taxon>Marinifilaceae</taxon>
        <taxon>Labilibaculum</taxon>
    </lineage>
</organism>
<evidence type="ECO:0000313" key="8">
    <source>
        <dbReference type="Proteomes" id="UP000462449"/>
    </source>
</evidence>
<evidence type="ECO:0000256" key="3">
    <source>
        <dbReference type="ARBA" id="ARBA00022777"/>
    </source>
</evidence>
<dbReference type="GO" id="GO:0005829">
    <property type="term" value="C:cytosol"/>
    <property type="evidence" value="ECO:0007669"/>
    <property type="project" value="TreeGrafter"/>
</dbReference>
<evidence type="ECO:0000259" key="4">
    <source>
        <dbReference type="Pfam" id="PF07804"/>
    </source>
</evidence>
<evidence type="ECO:0000256" key="2">
    <source>
        <dbReference type="ARBA" id="ARBA00022679"/>
    </source>
</evidence>
<dbReference type="GO" id="GO:0004674">
    <property type="term" value="F:protein serine/threonine kinase activity"/>
    <property type="evidence" value="ECO:0007669"/>
    <property type="project" value="TreeGrafter"/>
</dbReference>
<dbReference type="Proteomes" id="UP000285951">
    <property type="component" value="Unassembled WGS sequence"/>
</dbReference>
<reference evidence="5 8" key="2">
    <citation type="submission" date="2019-12" db="EMBL/GenBank/DDBJ databases">
        <title>Draft genome sequence of Labilibaculum sp. strain 44 isolated from deep waters of Black Sea.</title>
        <authorList>
            <person name="Yadav S."/>
            <person name="Villanueva L."/>
        </authorList>
    </citation>
    <scope>NUCLEOTIDE SEQUENCE [LARGE SCALE GENOMIC DNA]</scope>
    <source>
        <strain evidence="5 8">44</strain>
    </source>
</reference>
<dbReference type="EMBL" id="WOTW01000064">
    <property type="protein sequence ID" value="MUP39858.1"/>
    <property type="molecule type" value="Genomic_DNA"/>
</dbReference>
<sequence>MESKRCLYCYELLQEGQVDYHLTCSKKIFDSKEVPLLEFTEEQMLELADQVIKSKIAVTGVQPKLSLEISRSKEKHSDKKFTIVGLWGGYILKPPTTRFPFLPELEDLTMNLATTSKINVVPHSLIRLKNGKLAYITKRIDRVKGGKLHMEDMCQLTERLTEFKYRGSYEQIGKAIRKYSSNPGLDLINFFEQVVFSFLTGNADMHLKNFSLINQPELGYVLTPAYDLLSTALVMEDDDEDLALTLNARKKKIKRKDFEASFNLFEIPNKAQDKIFAKFQKTIPSWFDLIEISFLSLEMKEQYMALIQERAKRLGLLFT</sequence>
<evidence type="ECO:0000313" key="7">
    <source>
        <dbReference type="Proteomes" id="UP000285951"/>
    </source>
</evidence>
<comment type="similarity">
    <text evidence="1">Belongs to the HipA Ser/Thr kinase family.</text>
</comment>
<dbReference type="PANTHER" id="PTHR37419:SF1">
    <property type="entry name" value="SERINE_THREONINE-PROTEIN KINASE TOXIN HIPA"/>
    <property type="match status" value="1"/>
</dbReference>
<dbReference type="AlphaFoldDB" id="A0A7M4DB29"/>
<dbReference type="PANTHER" id="PTHR37419">
    <property type="entry name" value="SERINE/THREONINE-PROTEIN KINASE TOXIN HIPA"/>
    <property type="match status" value="1"/>
</dbReference>
<name>A0A7M4DB29_9BACT</name>
<dbReference type="OrthoDB" id="9805913at2"/>
<feature type="domain" description="HipA-like C-terminal" evidence="4">
    <location>
        <begin position="57"/>
        <end position="285"/>
    </location>
</feature>
<protein>
    <submittedName>
        <fullName evidence="5">Type II toxin-antitoxin system HipA family toxin</fullName>
    </submittedName>
</protein>
<accession>A0A7M4DB29</accession>
<dbReference type="Gene3D" id="1.10.1070.20">
    <property type="match status" value="1"/>
</dbReference>
<keyword evidence="3" id="KW-0418">Kinase</keyword>
<keyword evidence="2" id="KW-0808">Transferase</keyword>
<proteinExistence type="inferred from homology"/>
<keyword evidence="7" id="KW-1185">Reference proteome</keyword>
<comment type="caution">
    <text evidence="5">The sequence shown here is derived from an EMBL/GenBank/DDBJ whole genome shotgun (WGS) entry which is preliminary data.</text>
</comment>
<gene>
    <name evidence="6" type="ORF">DWB62_018755</name>
    <name evidence="5" type="ORF">GNY23_18755</name>
</gene>
<dbReference type="EMBL" id="QTZN02000064">
    <property type="protein sequence ID" value="MVB09063.1"/>
    <property type="molecule type" value="Genomic_DNA"/>
</dbReference>
<dbReference type="RefSeq" id="WP_156197216.1">
    <property type="nucleotide sequence ID" value="NZ_QTZN02000064.1"/>
</dbReference>
<dbReference type="InterPro" id="IPR012893">
    <property type="entry name" value="HipA-like_C"/>
</dbReference>
<dbReference type="Pfam" id="PF07804">
    <property type="entry name" value="HipA_C"/>
    <property type="match status" value="1"/>
</dbReference>
<evidence type="ECO:0000313" key="5">
    <source>
        <dbReference type="EMBL" id="MUP39858.1"/>
    </source>
</evidence>
<evidence type="ECO:0000256" key="1">
    <source>
        <dbReference type="ARBA" id="ARBA00010164"/>
    </source>
</evidence>
<evidence type="ECO:0000313" key="6">
    <source>
        <dbReference type="EMBL" id="MVB09063.1"/>
    </source>
</evidence>